<organism evidence="1 2">
    <name type="scientific">Musa balbisiana</name>
    <name type="common">Banana</name>
    <dbReference type="NCBI Taxonomy" id="52838"/>
    <lineage>
        <taxon>Eukaryota</taxon>
        <taxon>Viridiplantae</taxon>
        <taxon>Streptophyta</taxon>
        <taxon>Embryophyta</taxon>
        <taxon>Tracheophyta</taxon>
        <taxon>Spermatophyta</taxon>
        <taxon>Magnoliopsida</taxon>
        <taxon>Liliopsida</taxon>
        <taxon>Zingiberales</taxon>
        <taxon>Musaceae</taxon>
        <taxon>Musa</taxon>
    </lineage>
</organism>
<sequence>MVFVFFGSGGGNFSTVMVSTPSLYVALTTSTLALSGSENLRMNLPIRRSILRYFTSSSSSFRRRSPLTTRTQSSSTWTLISLGFSSGMSTTKT</sequence>
<evidence type="ECO:0000313" key="2">
    <source>
        <dbReference type="Proteomes" id="UP000317650"/>
    </source>
</evidence>
<proteinExistence type="predicted"/>
<gene>
    <name evidence="1" type="ORF">C4D60_Mb07t03570</name>
</gene>
<accession>A0A4S8JCQ5</accession>
<reference evidence="1 2" key="1">
    <citation type="journal article" date="2019" name="Nat. Plants">
        <title>Genome sequencing of Musa balbisiana reveals subgenome evolution and function divergence in polyploid bananas.</title>
        <authorList>
            <person name="Yao X."/>
        </authorList>
    </citation>
    <scope>NUCLEOTIDE SEQUENCE [LARGE SCALE GENOMIC DNA]</scope>
    <source>
        <strain evidence="2">cv. DH-PKW</strain>
        <tissue evidence="1">Leaves</tissue>
    </source>
</reference>
<dbReference type="Proteomes" id="UP000317650">
    <property type="component" value="Chromosome 7"/>
</dbReference>
<dbReference type="AlphaFoldDB" id="A0A4S8JCQ5"/>
<evidence type="ECO:0000313" key="1">
    <source>
        <dbReference type="EMBL" id="THU59578.1"/>
    </source>
</evidence>
<protein>
    <submittedName>
        <fullName evidence="1">Uncharacterized protein</fullName>
    </submittedName>
</protein>
<dbReference type="EMBL" id="PYDT01000005">
    <property type="protein sequence ID" value="THU59578.1"/>
    <property type="molecule type" value="Genomic_DNA"/>
</dbReference>
<keyword evidence="2" id="KW-1185">Reference proteome</keyword>
<comment type="caution">
    <text evidence="1">The sequence shown here is derived from an EMBL/GenBank/DDBJ whole genome shotgun (WGS) entry which is preliminary data.</text>
</comment>
<name>A0A4S8JCQ5_MUSBA</name>